<feature type="transmembrane region" description="Helical" evidence="1">
    <location>
        <begin position="204"/>
        <end position="226"/>
    </location>
</feature>
<keyword evidence="1" id="KW-1133">Transmembrane helix</keyword>
<dbReference type="RefSeq" id="WP_186956608.1">
    <property type="nucleotide sequence ID" value="NZ_JACOFX010000022.1"/>
</dbReference>
<keyword evidence="3" id="KW-1185">Reference proteome</keyword>
<feature type="transmembrane region" description="Helical" evidence="1">
    <location>
        <begin position="71"/>
        <end position="95"/>
    </location>
</feature>
<comment type="caution">
    <text evidence="2">The sequence shown here is derived from an EMBL/GenBank/DDBJ whole genome shotgun (WGS) entry which is preliminary data.</text>
</comment>
<name>A0ABR6ZGW9_9BURK</name>
<sequence length="313" mass="35084">MKAMISLLKREFWEHKGMFLWTPLCVAAAIIFVFILPFLKGNALFGARILGRVEEFKEDIPRVSELLANMYLLFSGPLLAVMGIIIFFYCLGALFDDRRDRSILFWKSLPASDFQTVLSKLITASLIVPVIFIMCAIAMSFVMLMIVGIGLSSQGVYVFQDLFLNGKLYLAPLQLLGTLPVYILWALPSIGWLMLVSSWAHSRVFLWAVGIPLLLVFLVGMLDLLLGQNSDMKWFSDLIVGRALGGVFPGVWLEFEHIPLASFTRPAGAGVDFGKVLSVSWQTMLSLQLWLGVVAAAGMFYMTVRLRRWREAA</sequence>
<dbReference type="EMBL" id="JACOFX010000022">
    <property type="protein sequence ID" value="MBC3910986.1"/>
    <property type="molecule type" value="Genomic_DNA"/>
</dbReference>
<feature type="transmembrane region" description="Helical" evidence="1">
    <location>
        <begin position="20"/>
        <end position="39"/>
    </location>
</feature>
<evidence type="ECO:0008006" key="4">
    <source>
        <dbReference type="Google" id="ProtNLM"/>
    </source>
</evidence>
<evidence type="ECO:0000313" key="2">
    <source>
        <dbReference type="EMBL" id="MBC3910986.1"/>
    </source>
</evidence>
<organism evidence="2 3">
    <name type="scientific">Undibacterium umbellatum</name>
    <dbReference type="NCBI Taxonomy" id="2762300"/>
    <lineage>
        <taxon>Bacteria</taxon>
        <taxon>Pseudomonadati</taxon>
        <taxon>Pseudomonadota</taxon>
        <taxon>Betaproteobacteria</taxon>
        <taxon>Burkholderiales</taxon>
        <taxon>Oxalobacteraceae</taxon>
        <taxon>Undibacterium</taxon>
    </lineage>
</organism>
<proteinExistence type="predicted"/>
<evidence type="ECO:0000313" key="3">
    <source>
        <dbReference type="Proteomes" id="UP000646911"/>
    </source>
</evidence>
<keyword evidence="1" id="KW-0812">Transmembrane</keyword>
<feature type="transmembrane region" description="Helical" evidence="1">
    <location>
        <begin position="171"/>
        <end position="195"/>
    </location>
</feature>
<feature type="transmembrane region" description="Helical" evidence="1">
    <location>
        <begin position="126"/>
        <end position="151"/>
    </location>
</feature>
<dbReference type="Proteomes" id="UP000646911">
    <property type="component" value="Unassembled WGS sequence"/>
</dbReference>
<reference evidence="2 3" key="1">
    <citation type="submission" date="2020-08" db="EMBL/GenBank/DDBJ databases">
        <title>Novel species isolated from subtropical streams in China.</title>
        <authorList>
            <person name="Lu H."/>
        </authorList>
    </citation>
    <scope>NUCLEOTIDE SEQUENCE [LARGE SCALE GENOMIC DNA]</scope>
    <source>
        <strain evidence="2 3">NL8W</strain>
    </source>
</reference>
<accession>A0ABR6ZGW9</accession>
<keyword evidence="1" id="KW-0472">Membrane</keyword>
<evidence type="ECO:0000256" key="1">
    <source>
        <dbReference type="SAM" id="Phobius"/>
    </source>
</evidence>
<protein>
    <recommendedName>
        <fullName evidence="4">ABC-2 type transport system permease protein</fullName>
    </recommendedName>
</protein>
<gene>
    <name evidence="2" type="ORF">H8L47_25770</name>
</gene>
<feature type="transmembrane region" description="Helical" evidence="1">
    <location>
        <begin position="287"/>
        <end position="304"/>
    </location>
</feature>